<name>A0A0C3ATN3_9AGAM</name>
<dbReference type="HOGENOM" id="CLU_479928_0_0_1"/>
<evidence type="ECO:0000256" key="1">
    <source>
        <dbReference type="SAM" id="MobiDB-lite"/>
    </source>
</evidence>
<feature type="compositionally biased region" description="Pro residues" evidence="1">
    <location>
        <begin position="294"/>
        <end position="304"/>
    </location>
</feature>
<proteinExistence type="predicted"/>
<sequence length="628" mass="67553">MSMNISTTSQPSTSNISMTSAVSMTPEDVITDTTHQITSNVVSLRNCKETQVWLDVQQAVWDQLNRVRAIVGEVPRGLSIPPMLMALDCHLEDPYKCIIEWLSWPKLLRRPVESVADHPWCNHIEDVPALPEELTKGSKEAIMERVDKGKGREETVSSDVVGPSSPVHGEEVRKSQRGRGRGRSQGHSQSRRPWKRVKSVATVDSDDDKPTEQCQPGSAKSYDIYNPPSDLEILPVDECCEHCTRHILPCAKRGNLACFQCNKTKHACNFSQKGAQSRACSCAPQKQATESEPPSTPPPHPIPTPVTLRRSTRKCKERSPPAPTASDTPPSTPAPCTPGPSRGRHEKWNPPAPTISNPPPSTPAPCTPGPSRGKREMVTITPQWLLHMGDHGTSTERSEATTSATSRSACSECSIVKEELVDVKCTLAAQQLEMDTLHQLMESMRSHLLTAHPGAMPTNPVLTTQPIGHSPSIPRELSLPAISCLSSPALLPSPTLPHQHNDDAMLPPVPSMESSPSPPPSVLPPEGCTIIVTPAEGEATETTEDISAPSTVVDAVSPRSASSGDDYRPPSCPPPDVTTDDPMALDLPAHPSPTIVISVSEIPESIAAESAVPLDEGGLSEGHTQLGS</sequence>
<feature type="compositionally biased region" description="Low complexity" evidence="1">
    <location>
        <begin position="157"/>
        <end position="167"/>
    </location>
</feature>
<reference evidence="2 3" key="1">
    <citation type="submission" date="2014-04" db="EMBL/GenBank/DDBJ databases">
        <authorList>
            <consortium name="DOE Joint Genome Institute"/>
            <person name="Kuo A."/>
            <person name="Kohler A."/>
            <person name="Nagy L.G."/>
            <person name="Floudas D."/>
            <person name="Copeland A."/>
            <person name="Barry K.W."/>
            <person name="Cichocki N."/>
            <person name="Veneault-Fourrey C."/>
            <person name="LaButti K."/>
            <person name="Lindquist E.A."/>
            <person name="Lipzen A."/>
            <person name="Lundell T."/>
            <person name="Morin E."/>
            <person name="Murat C."/>
            <person name="Sun H."/>
            <person name="Tunlid A."/>
            <person name="Henrissat B."/>
            <person name="Grigoriev I.V."/>
            <person name="Hibbett D.S."/>
            <person name="Martin F."/>
            <person name="Nordberg H.P."/>
            <person name="Cantor M.N."/>
            <person name="Hua S.X."/>
        </authorList>
    </citation>
    <scope>NUCLEOTIDE SEQUENCE [LARGE SCALE GENOMIC DNA]</scope>
    <source>
        <strain evidence="2 3">Foug A</strain>
    </source>
</reference>
<keyword evidence="3" id="KW-1185">Reference proteome</keyword>
<dbReference type="InParanoid" id="A0A0C3ATN3"/>
<dbReference type="EMBL" id="KN822010">
    <property type="protein sequence ID" value="KIM68322.1"/>
    <property type="molecule type" value="Genomic_DNA"/>
</dbReference>
<feature type="compositionally biased region" description="Basic residues" evidence="1">
    <location>
        <begin position="175"/>
        <end position="198"/>
    </location>
</feature>
<evidence type="ECO:0000313" key="2">
    <source>
        <dbReference type="EMBL" id="KIM68322.1"/>
    </source>
</evidence>
<feature type="region of interest" description="Disordered" evidence="1">
    <location>
        <begin position="493"/>
        <end position="590"/>
    </location>
</feature>
<feature type="compositionally biased region" description="Basic and acidic residues" evidence="1">
    <location>
        <begin position="146"/>
        <end position="155"/>
    </location>
</feature>
<feature type="compositionally biased region" description="Pro residues" evidence="1">
    <location>
        <begin position="350"/>
        <end position="368"/>
    </location>
</feature>
<reference evidence="3" key="2">
    <citation type="submission" date="2015-01" db="EMBL/GenBank/DDBJ databases">
        <title>Evolutionary Origins and Diversification of the Mycorrhizal Mutualists.</title>
        <authorList>
            <consortium name="DOE Joint Genome Institute"/>
            <consortium name="Mycorrhizal Genomics Consortium"/>
            <person name="Kohler A."/>
            <person name="Kuo A."/>
            <person name="Nagy L.G."/>
            <person name="Floudas D."/>
            <person name="Copeland A."/>
            <person name="Barry K.W."/>
            <person name="Cichocki N."/>
            <person name="Veneault-Fourrey C."/>
            <person name="LaButti K."/>
            <person name="Lindquist E.A."/>
            <person name="Lipzen A."/>
            <person name="Lundell T."/>
            <person name="Morin E."/>
            <person name="Murat C."/>
            <person name="Riley R."/>
            <person name="Ohm R."/>
            <person name="Sun H."/>
            <person name="Tunlid A."/>
            <person name="Henrissat B."/>
            <person name="Grigoriev I.V."/>
            <person name="Hibbett D.S."/>
            <person name="Martin F."/>
        </authorList>
    </citation>
    <scope>NUCLEOTIDE SEQUENCE [LARGE SCALE GENOMIC DNA]</scope>
    <source>
        <strain evidence="3">Foug A</strain>
    </source>
</reference>
<dbReference type="AlphaFoldDB" id="A0A0C3ATN3"/>
<feature type="region of interest" description="Disordered" evidence="1">
    <location>
        <begin position="287"/>
        <end position="375"/>
    </location>
</feature>
<evidence type="ECO:0000313" key="3">
    <source>
        <dbReference type="Proteomes" id="UP000053989"/>
    </source>
</evidence>
<dbReference type="Proteomes" id="UP000053989">
    <property type="component" value="Unassembled WGS sequence"/>
</dbReference>
<protein>
    <submittedName>
        <fullName evidence="2">Uncharacterized protein</fullName>
    </submittedName>
</protein>
<organism evidence="2 3">
    <name type="scientific">Scleroderma citrinum Foug A</name>
    <dbReference type="NCBI Taxonomy" id="1036808"/>
    <lineage>
        <taxon>Eukaryota</taxon>
        <taxon>Fungi</taxon>
        <taxon>Dikarya</taxon>
        <taxon>Basidiomycota</taxon>
        <taxon>Agaricomycotina</taxon>
        <taxon>Agaricomycetes</taxon>
        <taxon>Agaricomycetidae</taxon>
        <taxon>Boletales</taxon>
        <taxon>Sclerodermatineae</taxon>
        <taxon>Sclerodermataceae</taxon>
        <taxon>Scleroderma</taxon>
    </lineage>
</organism>
<dbReference type="STRING" id="1036808.A0A0C3ATN3"/>
<gene>
    <name evidence="2" type="ORF">SCLCIDRAFT_20685</name>
</gene>
<feature type="region of interest" description="Disordered" evidence="1">
    <location>
        <begin position="146"/>
        <end position="226"/>
    </location>
</feature>
<accession>A0A0C3ATN3</accession>